<feature type="transmembrane region" description="Helical" evidence="1">
    <location>
        <begin position="106"/>
        <end position="127"/>
    </location>
</feature>
<reference evidence="2" key="1">
    <citation type="submission" date="2021-01" db="EMBL/GenBank/DDBJ databases">
        <authorList>
            <person name="Corre E."/>
            <person name="Pelletier E."/>
            <person name="Niang G."/>
            <person name="Scheremetjew M."/>
            <person name="Finn R."/>
            <person name="Kale V."/>
            <person name="Holt S."/>
            <person name="Cochrane G."/>
            <person name="Meng A."/>
            <person name="Brown T."/>
            <person name="Cohen L."/>
        </authorList>
    </citation>
    <scope>NUCLEOTIDE SEQUENCE</scope>
    <source>
        <strain evidence="2">CCMP3107</strain>
    </source>
</reference>
<feature type="transmembrane region" description="Helical" evidence="1">
    <location>
        <begin position="166"/>
        <end position="184"/>
    </location>
</feature>
<sequence>MALTLEKVPAAIQGIALGNAGLASLFLVLGKIYQKNDECVVVVYILAPVSLFFLLLYLGKTFLYPKAFMKDAASPTTNFTYGATAICLSLLSSFLALPQLGLHYKYGLVGVSAAAIFQIFQEVWFLYTCFRTHTGPQPFWNAACISISVTTITGVSVNMPLWVRQLSWFIALATMVLTMPPQIWSVLKHHRMLGGTGDPTSISRLNNNPTVAIMQASASILCSGWHAGSFKGSANGSVMHDAVGFVLFFTSMLFFGLTVVALVVRWKVIRTQSPHRILPYRH</sequence>
<feature type="transmembrane region" description="Helical" evidence="1">
    <location>
        <begin position="12"/>
        <end position="29"/>
    </location>
</feature>
<dbReference type="Gene3D" id="1.50.10.150">
    <property type="entry name" value="Voltage-dependent anion channel"/>
    <property type="match status" value="1"/>
</dbReference>
<dbReference type="InterPro" id="IPR038665">
    <property type="entry name" value="Voltage-dep_anion_channel_sf"/>
</dbReference>
<feature type="transmembrane region" description="Helical" evidence="1">
    <location>
        <begin position="139"/>
        <end position="159"/>
    </location>
</feature>
<accession>A0A7S3XZX6</accession>
<keyword evidence="1" id="KW-1133">Transmembrane helix</keyword>
<proteinExistence type="predicted"/>
<dbReference type="EMBL" id="HBIU01034441">
    <property type="protein sequence ID" value="CAE0637080.1"/>
    <property type="molecule type" value="Transcribed_RNA"/>
</dbReference>
<dbReference type="AlphaFoldDB" id="A0A7S3XZX6"/>
<evidence type="ECO:0000313" key="2">
    <source>
        <dbReference type="EMBL" id="CAE0637080.1"/>
    </source>
</evidence>
<organism evidence="2">
    <name type="scientific">Heterosigma akashiwo</name>
    <name type="common">Chromophytic alga</name>
    <name type="synonym">Heterosigma carterae</name>
    <dbReference type="NCBI Taxonomy" id="2829"/>
    <lineage>
        <taxon>Eukaryota</taxon>
        <taxon>Sar</taxon>
        <taxon>Stramenopiles</taxon>
        <taxon>Ochrophyta</taxon>
        <taxon>Raphidophyceae</taxon>
        <taxon>Chattonellales</taxon>
        <taxon>Chattonellaceae</taxon>
        <taxon>Heterosigma</taxon>
    </lineage>
</organism>
<protein>
    <submittedName>
        <fullName evidence="2">Uncharacterized protein</fullName>
    </submittedName>
</protein>
<feature type="transmembrane region" description="Helical" evidence="1">
    <location>
        <begin position="41"/>
        <end position="59"/>
    </location>
</feature>
<evidence type="ECO:0000256" key="1">
    <source>
        <dbReference type="SAM" id="Phobius"/>
    </source>
</evidence>
<keyword evidence="1" id="KW-0812">Transmembrane</keyword>
<name>A0A7S3XZX6_HETAK</name>
<gene>
    <name evidence="2" type="ORF">HAKA00212_LOCUS15854</name>
</gene>
<feature type="transmembrane region" description="Helical" evidence="1">
    <location>
        <begin position="242"/>
        <end position="264"/>
    </location>
</feature>
<keyword evidence="1" id="KW-0472">Membrane</keyword>
<feature type="transmembrane region" description="Helical" evidence="1">
    <location>
        <begin position="79"/>
        <end position="97"/>
    </location>
</feature>